<sequence>MAPSQPLTVGAWHIDYQHYGTLEHPIDIAALNLSDIISYHNYNNAARQLGVLESLAQRHRPVLCTEWLARHMDCGFSEQLPLFCAFDTGCYQWGLVQGKTQTWIPWTSVNKDHPAPRSLWFHDVLTPEGKPWCEQEMQLVKGLTHYRHHRS</sequence>
<accession>A0A485D540</accession>
<dbReference type="SUPFAM" id="SSF51445">
    <property type="entry name" value="(Trans)glycosidases"/>
    <property type="match status" value="1"/>
</dbReference>
<protein>
    <submittedName>
        <fullName evidence="1">Uncharacterized protein</fullName>
    </submittedName>
</protein>
<gene>
    <name evidence="1" type="ORF">NCTC12993_07690</name>
</gene>
<evidence type="ECO:0000313" key="1">
    <source>
        <dbReference type="EMBL" id="VFS91817.1"/>
    </source>
</evidence>
<proteinExistence type="predicted"/>
<dbReference type="EMBL" id="CAADJD010000037">
    <property type="protein sequence ID" value="VFS91817.1"/>
    <property type="molecule type" value="Genomic_DNA"/>
</dbReference>
<dbReference type="InterPro" id="IPR017853">
    <property type="entry name" value="GH"/>
</dbReference>
<dbReference type="Proteomes" id="UP000401081">
    <property type="component" value="Unassembled WGS sequence"/>
</dbReference>
<reference evidence="1 2" key="1">
    <citation type="submission" date="2019-03" db="EMBL/GenBank/DDBJ databases">
        <authorList>
            <consortium name="Pathogen Informatics"/>
        </authorList>
    </citation>
    <scope>NUCLEOTIDE SEQUENCE [LARGE SCALE GENOMIC DNA]</scope>
    <source>
        <strain evidence="1 2">NCTC12993</strain>
    </source>
</reference>
<dbReference type="AlphaFoldDB" id="A0A485D540"/>
<organism evidence="1 2">
    <name type="scientific">Kluyvera cryocrescens</name>
    <name type="common">Kluyvera citrophila</name>
    <dbReference type="NCBI Taxonomy" id="580"/>
    <lineage>
        <taxon>Bacteria</taxon>
        <taxon>Pseudomonadati</taxon>
        <taxon>Pseudomonadota</taxon>
        <taxon>Gammaproteobacteria</taxon>
        <taxon>Enterobacterales</taxon>
        <taxon>Enterobacteriaceae</taxon>
        <taxon>Kluyvera</taxon>
    </lineage>
</organism>
<keyword evidence="2" id="KW-1185">Reference proteome</keyword>
<name>A0A485D540_KLUCR</name>
<evidence type="ECO:0000313" key="2">
    <source>
        <dbReference type="Proteomes" id="UP000401081"/>
    </source>
</evidence>